<evidence type="ECO:0000313" key="3">
    <source>
        <dbReference type="EMBL" id="TCL35247.1"/>
    </source>
</evidence>
<keyword evidence="1" id="KW-0472">Membrane</keyword>
<dbReference type="EMBL" id="SLUI01000013">
    <property type="protein sequence ID" value="TCL35247.1"/>
    <property type="molecule type" value="Genomic_DNA"/>
</dbReference>
<dbReference type="InterPro" id="IPR011642">
    <property type="entry name" value="Gate_dom"/>
</dbReference>
<dbReference type="Proteomes" id="UP000295063">
    <property type="component" value="Unassembled WGS sequence"/>
</dbReference>
<dbReference type="AlphaFoldDB" id="A0A4R1PWG2"/>
<accession>A0A4R1PWG2</accession>
<evidence type="ECO:0000259" key="2">
    <source>
        <dbReference type="Pfam" id="PF07670"/>
    </source>
</evidence>
<comment type="caution">
    <text evidence="3">The sequence shown here is derived from an EMBL/GenBank/DDBJ whole genome shotgun (WGS) entry which is preliminary data.</text>
</comment>
<dbReference type="RefSeq" id="WP_132082656.1">
    <property type="nucleotide sequence ID" value="NZ_DALZLR010000002.1"/>
</dbReference>
<dbReference type="InterPro" id="IPR052549">
    <property type="entry name" value="SpmB"/>
</dbReference>
<organism evidence="3 4">
    <name type="scientific">Anaerospora hongkongensis</name>
    <dbReference type="NCBI Taxonomy" id="244830"/>
    <lineage>
        <taxon>Bacteria</taxon>
        <taxon>Bacillati</taxon>
        <taxon>Bacillota</taxon>
        <taxon>Negativicutes</taxon>
        <taxon>Selenomonadales</taxon>
        <taxon>Sporomusaceae</taxon>
        <taxon>Anaerospora</taxon>
    </lineage>
</organism>
<feature type="transmembrane region" description="Helical" evidence="1">
    <location>
        <begin position="127"/>
        <end position="149"/>
    </location>
</feature>
<feature type="transmembrane region" description="Helical" evidence="1">
    <location>
        <begin position="25"/>
        <end position="45"/>
    </location>
</feature>
<dbReference type="PANTHER" id="PTHR35793">
    <property type="entry name" value="INNER MEMBRANE PROTEIN YJIG"/>
    <property type="match status" value="1"/>
</dbReference>
<feature type="transmembrane region" description="Helical" evidence="1">
    <location>
        <begin position="51"/>
        <end position="74"/>
    </location>
</feature>
<dbReference type="OrthoDB" id="9779080at2"/>
<name>A0A4R1PWG2_9FIRM</name>
<feature type="domain" description="Nucleoside transporter/FeoB GTPase Gate" evidence="2">
    <location>
        <begin position="24"/>
        <end position="119"/>
    </location>
</feature>
<dbReference type="GO" id="GO:0005886">
    <property type="term" value="C:plasma membrane"/>
    <property type="evidence" value="ECO:0007669"/>
    <property type="project" value="TreeGrafter"/>
</dbReference>
<keyword evidence="4" id="KW-1185">Reference proteome</keyword>
<dbReference type="PANTHER" id="PTHR35793:SF2">
    <property type="entry name" value="INNER MEMBRANE PROTEIN YJIG"/>
    <property type="match status" value="1"/>
</dbReference>
<feature type="transmembrane region" description="Helical" evidence="1">
    <location>
        <begin position="86"/>
        <end position="107"/>
    </location>
</feature>
<evidence type="ECO:0000256" key="1">
    <source>
        <dbReference type="SAM" id="Phobius"/>
    </source>
</evidence>
<gene>
    <name evidence="3" type="ORF">EV210_11388</name>
</gene>
<keyword evidence="1" id="KW-0812">Transmembrane</keyword>
<evidence type="ECO:0000313" key="4">
    <source>
        <dbReference type="Proteomes" id="UP000295063"/>
    </source>
</evidence>
<protein>
    <submittedName>
        <fullName evidence="3">Spore maturation protein SpmB</fullName>
    </submittedName>
</protein>
<keyword evidence="1" id="KW-1133">Transmembrane helix</keyword>
<proteinExistence type="predicted"/>
<dbReference type="NCBIfam" id="NF007811">
    <property type="entry name" value="PRK10519.1"/>
    <property type="match status" value="1"/>
</dbReference>
<reference evidence="3 4" key="1">
    <citation type="submission" date="2019-03" db="EMBL/GenBank/DDBJ databases">
        <title>Genomic Encyclopedia of Type Strains, Phase IV (KMG-IV): sequencing the most valuable type-strain genomes for metagenomic binning, comparative biology and taxonomic classification.</title>
        <authorList>
            <person name="Goeker M."/>
        </authorList>
    </citation>
    <scope>NUCLEOTIDE SEQUENCE [LARGE SCALE GENOMIC DNA]</scope>
    <source>
        <strain evidence="3 4">DSM 15969</strain>
    </source>
</reference>
<dbReference type="Pfam" id="PF07670">
    <property type="entry name" value="Gate"/>
    <property type="match status" value="1"/>
</dbReference>
<sequence>MNDKTIIDVFVEGAKKGWNMGVNNIIPNVLMAYVCILILQVTGLLTLLGNLFTPVMAVFGLPGQSVMVLFSAMMSMGGAVGVAHGLYTNGILNGTHITILIPAIYLLGSKIQYFGRLLGTVGIPAKYYPGLLAISVINAAVAMLLMRLIA</sequence>